<dbReference type="PANTHER" id="PTHR21143:SF133">
    <property type="entry name" value="GUSTATORY AND PHEROMONE RECEPTOR 32A-RELATED"/>
    <property type="match status" value="1"/>
</dbReference>
<proteinExistence type="predicted"/>
<name>A0A151WYH5_9HYME</name>
<dbReference type="PANTHER" id="PTHR21143">
    <property type="entry name" value="INVERTEBRATE GUSTATORY RECEPTOR"/>
    <property type="match status" value="1"/>
</dbReference>
<comment type="subcellular location">
    <subcellularLocation>
        <location evidence="1">Cell membrane</location>
        <topology evidence="1">Multi-pass membrane protein</topology>
    </subcellularLocation>
</comment>
<keyword evidence="2" id="KW-1003">Cell membrane</keyword>
<accession>A0A151WYH5</accession>
<evidence type="ECO:0000256" key="3">
    <source>
        <dbReference type="ARBA" id="ARBA00022692"/>
    </source>
</evidence>
<evidence type="ECO:0000313" key="8">
    <source>
        <dbReference type="EMBL" id="KYQ52933.1"/>
    </source>
</evidence>
<dbReference type="AlphaFoldDB" id="A0A151WYH5"/>
<dbReference type="Proteomes" id="UP000075809">
    <property type="component" value="Unassembled WGS sequence"/>
</dbReference>
<evidence type="ECO:0000256" key="2">
    <source>
        <dbReference type="ARBA" id="ARBA00022475"/>
    </source>
</evidence>
<dbReference type="STRING" id="64791.A0A151WYH5"/>
<evidence type="ECO:0000256" key="1">
    <source>
        <dbReference type="ARBA" id="ARBA00004651"/>
    </source>
</evidence>
<evidence type="ECO:0000256" key="6">
    <source>
        <dbReference type="ARBA" id="ARBA00023170"/>
    </source>
</evidence>
<dbReference type="GO" id="GO:0030425">
    <property type="term" value="C:dendrite"/>
    <property type="evidence" value="ECO:0007669"/>
    <property type="project" value="TreeGrafter"/>
</dbReference>
<reference evidence="8 9" key="1">
    <citation type="submission" date="2015-09" db="EMBL/GenBank/DDBJ databases">
        <title>Trachymyrmex zeteki WGS genome.</title>
        <authorList>
            <person name="Nygaard S."/>
            <person name="Hu H."/>
            <person name="Boomsma J."/>
            <person name="Zhang G."/>
        </authorList>
    </citation>
    <scope>NUCLEOTIDE SEQUENCE [LARGE SCALE GENOMIC DNA]</scope>
    <source>
        <strain evidence="8">Tzet28-1</strain>
        <tissue evidence="8">Whole body</tissue>
    </source>
</reference>
<evidence type="ECO:0000256" key="5">
    <source>
        <dbReference type="ARBA" id="ARBA00023136"/>
    </source>
</evidence>
<dbReference type="InterPro" id="IPR013604">
    <property type="entry name" value="7TM_chemorcpt"/>
</dbReference>
<evidence type="ECO:0000313" key="9">
    <source>
        <dbReference type="Proteomes" id="UP000075809"/>
    </source>
</evidence>
<dbReference type="GO" id="GO:0030424">
    <property type="term" value="C:axon"/>
    <property type="evidence" value="ECO:0007669"/>
    <property type="project" value="TreeGrafter"/>
</dbReference>
<dbReference type="GO" id="GO:0043025">
    <property type="term" value="C:neuronal cell body"/>
    <property type="evidence" value="ECO:0007669"/>
    <property type="project" value="TreeGrafter"/>
</dbReference>
<dbReference type="Pfam" id="PF08395">
    <property type="entry name" value="7tm_7"/>
    <property type="match status" value="2"/>
</dbReference>
<keyword evidence="6 8" id="KW-0675">Receptor</keyword>
<organism evidence="8 9">
    <name type="scientific">Mycetomoellerius zeteki</name>
    <dbReference type="NCBI Taxonomy" id="64791"/>
    <lineage>
        <taxon>Eukaryota</taxon>
        <taxon>Metazoa</taxon>
        <taxon>Ecdysozoa</taxon>
        <taxon>Arthropoda</taxon>
        <taxon>Hexapoda</taxon>
        <taxon>Insecta</taxon>
        <taxon>Pterygota</taxon>
        <taxon>Neoptera</taxon>
        <taxon>Endopterygota</taxon>
        <taxon>Hymenoptera</taxon>
        <taxon>Apocrita</taxon>
        <taxon>Aculeata</taxon>
        <taxon>Formicoidea</taxon>
        <taxon>Formicidae</taxon>
        <taxon>Myrmicinae</taxon>
        <taxon>Mycetomoellerius</taxon>
    </lineage>
</organism>
<keyword evidence="4" id="KW-1133">Transmembrane helix</keyword>
<gene>
    <name evidence="8" type="ORF">ALC60_07659</name>
</gene>
<evidence type="ECO:0000256" key="7">
    <source>
        <dbReference type="ARBA" id="ARBA00023224"/>
    </source>
</evidence>
<dbReference type="GO" id="GO:0007165">
    <property type="term" value="P:signal transduction"/>
    <property type="evidence" value="ECO:0007669"/>
    <property type="project" value="UniProtKB-KW"/>
</dbReference>
<dbReference type="EMBL" id="KQ982649">
    <property type="protein sequence ID" value="KYQ52933.1"/>
    <property type="molecule type" value="Genomic_DNA"/>
</dbReference>
<keyword evidence="3" id="KW-0812">Transmembrane</keyword>
<protein>
    <submittedName>
        <fullName evidence="8">Putative gustatory receptor 28b</fullName>
    </submittedName>
</protein>
<dbReference type="GO" id="GO:0008049">
    <property type="term" value="P:male courtship behavior"/>
    <property type="evidence" value="ECO:0007669"/>
    <property type="project" value="TreeGrafter"/>
</dbReference>
<dbReference type="GO" id="GO:0007635">
    <property type="term" value="P:chemosensory behavior"/>
    <property type="evidence" value="ECO:0007669"/>
    <property type="project" value="TreeGrafter"/>
</dbReference>
<keyword evidence="9" id="KW-1185">Reference proteome</keyword>
<dbReference type="GO" id="GO:0005886">
    <property type="term" value="C:plasma membrane"/>
    <property type="evidence" value="ECO:0007669"/>
    <property type="project" value="UniProtKB-SubCell"/>
</dbReference>
<keyword evidence="5" id="KW-0472">Membrane</keyword>
<dbReference type="GO" id="GO:0050909">
    <property type="term" value="P:sensory perception of taste"/>
    <property type="evidence" value="ECO:0007669"/>
    <property type="project" value="InterPro"/>
</dbReference>
<sequence>MFNSALKLQRRANGKVQKKWKLFYATDFESLMYPSFTCCYMLGMFPYKINALVFETSTPRYILSSINICVCVTFLLYVLYLINFCECVKYRGIPINLNRNSFYILSGFTAVVTYILSGPRMHLLQTIKDISSKLPSELYQKLSKLIHAKDLLGSLFLLIEMPIYIKMNIHFIIKIYLIYITLLTFHLDMLYMNCVCILKACFKRINDNLENMREHTIYHPDKICYKQRSPFLLIELKALKKQHLMISNTVQMLNVIFSLQLLATVIITFTRITFNLYYQILYWQTDKVLINVEDYIYGTFLLTSLMYYLIKIMLVVWACETGKNQALQISTTVHDVLNSIDDNEIKRELQLFSLQILHRNNTFSAKSLTVDATLLTAIMGNISTYLLILIQFLNMKHYCDDKIARNCKKWKKWQLFHATDFQSLMYPCFIFCNILGIFPYKINGSTFETSKQRYILPTVVLCILCIYELEVLYEIDIARTIKFKGVPKTLERNCFYILGNFIAVITYILSGRRMHLLQTIMNISSKLPTNSYQKLSRLIHAKDIFGFIYLIGLTMFYCYTLDFDNWHRVFVPYLNLLVFQMDMLYMNCVCVLKACFKRIDDNLINLQKHVINDEPYLPKRIYYERRNPLLLMKLNVLKKQHLVISDTVQMLNMIFWLIVWACETGKNQAMNIGTTVHDLLNYISDAQIKNELQLFSLQIMHRRNAFSAKSFVMDATLLTAIVGNVTTYVLILLQFLFTTPLCNGGLAINGTQIAF</sequence>
<evidence type="ECO:0000256" key="4">
    <source>
        <dbReference type="ARBA" id="ARBA00022989"/>
    </source>
</evidence>
<keyword evidence="7" id="KW-0807">Transducer</keyword>